<dbReference type="Proteomes" id="UP000008367">
    <property type="component" value="Unassembled WGS sequence"/>
</dbReference>
<dbReference type="AlphaFoldDB" id="A0A454CYY1"/>
<evidence type="ECO:0000313" key="2">
    <source>
        <dbReference type="Proteomes" id="UP000008367"/>
    </source>
</evidence>
<name>A0A454CYY1_VIBHA</name>
<gene>
    <name evidence="1" type="ORF">VCHENC02_2786</name>
</gene>
<dbReference type="EMBL" id="AJSR01001133">
    <property type="protein sequence ID" value="EKM31578.1"/>
    <property type="molecule type" value="Genomic_DNA"/>
</dbReference>
<reference evidence="1 2" key="1">
    <citation type="submission" date="2012-10" db="EMBL/GenBank/DDBJ databases">
        <title>Genome sequence of Vibrio Cholerae HENC-02.</title>
        <authorList>
            <person name="Eppinger M."/>
            <person name="Hasan N.A."/>
            <person name="Sengamalay N."/>
            <person name="Hine E."/>
            <person name="Su Q."/>
            <person name="Daugherty S.C."/>
            <person name="Young S."/>
            <person name="Sadzewicz L."/>
            <person name="Tallon L."/>
            <person name="Cebula T.A."/>
            <person name="Ravel J."/>
            <person name="Colwell R.R."/>
        </authorList>
    </citation>
    <scope>NUCLEOTIDE SEQUENCE [LARGE SCALE GENOMIC DNA]</scope>
    <source>
        <strain evidence="1 2">HENC-02</strain>
    </source>
</reference>
<organism evidence="1 2">
    <name type="scientific">Vibrio harveyi</name>
    <name type="common">Beneckea harveyi</name>
    <dbReference type="NCBI Taxonomy" id="669"/>
    <lineage>
        <taxon>Bacteria</taxon>
        <taxon>Pseudomonadati</taxon>
        <taxon>Pseudomonadota</taxon>
        <taxon>Gammaproteobacteria</taxon>
        <taxon>Vibrionales</taxon>
        <taxon>Vibrionaceae</taxon>
        <taxon>Vibrio</taxon>
    </lineage>
</organism>
<accession>A0A454CYY1</accession>
<comment type="caution">
    <text evidence="1">The sequence shown here is derived from an EMBL/GenBank/DDBJ whole genome shotgun (WGS) entry which is preliminary data.</text>
</comment>
<evidence type="ECO:0000313" key="1">
    <source>
        <dbReference type="EMBL" id="EKM31578.1"/>
    </source>
</evidence>
<protein>
    <submittedName>
        <fullName evidence="1">Uncharacterized protein</fullName>
    </submittedName>
</protein>
<feature type="non-terminal residue" evidence="1">
    <location>
        <position position="89"/>
    </location>
</feature>
<sequence length="89" mass="10100">PFSKEGYLKFAGNDGELRHRMKMYRPSKKIWEMNHGDELGIKECSAAHITSNLRTALSWCGLPANSWKTLHRGFSGEKTPNKGYSDAEE</sequence>
<proteinExistence type="predicted"/>
<feature type="non-terminal residue" evidence="1">
    <location>
        <position position="1"/>
    </location>
</feature>